<reference evidence="15 16" key="1">
    <citation type="submission" date="2019-10" db="EMBL/GenBank/DDBJ databases">
        <title>Vibrio sp. nov. isolated from a shrimp pond.</title>
        <authorList>
            <person name="Gomez-Gil B."/>
            <person name="Enciso-Ibarra J."/>
            <person name="Enciso-Ibarra K."/>
            <person name="Bolan-Mejia C."/>
        </authorList>
    </citation>
    <scope>NUCLEOTIDE SEQUENCE [LARGE SCALE GENOMIC DNA]</scope>
    <source>
        <strain evidence="15 16">CAIM 722</strain>
    </source>
</reference>
<dbReference type="InterPro" id="IPR038318">
    <property type="entry name" value="KdpD_sf"/>
</dbReference>
<dbReference type="PANTHER" id="PTHR45569:SF1">
    <property type="entry name" value="SENSOR PROTEIN KDPD"/>
    <property type="match status" value="1"/>
</dbReference>
<dbReference type="Pfam" id="PF13493">
    <property type="entry name" value="DUF4118"/>
    <property type="match status" value="1"/>
</dbReference>
<evidence type="ECO:0000313" key="16">
    <source>
        <dbReference type="Proteomes" id="UP000462621"/>
    </source>
</evidence>
<evidence type="ECO:0000256" key="7">
    <source>
        <dbReference type="ARBA" id="ARBA00022741"/>
    </source>
</evidence>
<evidence type="ECO:0000256" key="1">
    <source>
        <dbReference type="ARBA" id="ARBA00000085"/>
    </source>
</evidence>
<protein>
    <recommendedName>
        <fullName evidence="3">histidine kinase</fullName>
        <ecNumber evidence="3">2.7.13.3</ecNumber>
    </recommendedName>
</protein>
<keyword evidence="8" id="KW-0418">Kinase</keyword>
<dbReference type="EC" id="2.7.13.3" evidence="3"/>
<proteinExistence type="predicted"/>
<dbReference type="InterPro" id="IPR036890">
    <property type="entry name" value="HATPase_C_sf"/>
</dbReference>
<dbReference type="SUPFAM" id="SSF55874">
    <property type="entry name" value="ATPase domain of HSP90 chaperone/DNA topoisomerase II/histidine kinase"/>
    <property type="match status" value="1"/>
</dbReference>
<keyword evidence="7" id="KW-0547">Nucleotide-binding</keyword>
<keyword evidence="12 13" id="KW-0472">Membrane</keyword>
<evidence type="ECO:0000256" key="13">
    <source>
        <dbReference type="SAM" id="Phobius"/>
    </source>
</evidence>
<evidence type="ECO:0000256" key="8">
    <source>
        <dbReference type="ARBA" id="ARBA00022777"/>
    </source>
</evidence>
<keyword evidence="16" id="KW-1185">Reference proteome</keyword>
<dbReference type="EMBL" id="WEKT01000024">
    <property type="protein sequence ID" value="MZI94164.1"/>
    <property type="molecule type" value="Genomic_DNA"/>
</dbReference>
<dbReference type="Pfam" id="PF02518">
    <property type="entry name" value="HATPase_c"/>
    <property type="match status" value="1"/>
</dbReference>
<keyword evidence="11" id="KW-0902">Two-component regulatory system</keyword>
<dbReference type="InterPro" id="IPR003594">
    <property type="entry name" value="HATPase_dom"/>
</dbReference>
<comment type="caution">
    <text evidence="15">The sequence shown here is derived from an EMBL/GenBank/DDBJ whole genome shotgun (WGS) entry which is preliminary data.</text>
</comment>
<evidence type="ECO:0000256" key="5">
    <source>
        <dbReference type="ARBA" id="ARBA00022679"/>
    </source>
</evidence>
<evidence type="ECO:0000313" key="15">
    <source>
        <dbReference type="EMBL" id="MZI94164.1"/>
    </source>
</evidence>
<feature type="transmembrane region" description="Helical" evidence="13">
    <location>
        <begin position="57"/>
        <end position="75"/>
    </location>
</feature>
<dbReference type="InterPro" id="IPR003661">
    <property type="entry name" value="HisK_dim/P_dom"/>
</dbReference>
<dbReference type="AlphaFoldDB" id="A0A7X4RVH9"/>
<dbReference type="InterPro" id="IPR025201">
    <property type="entry name" value="KdpD_TM"/>
</dbReference>
<dbReference type="SMART" id="SM00387">
    <property type="entry name" value="HATPase_c"/>
    <property type="match status" value="1"/>
</dbReference>
<evidence type="ECO:0000256" key="11">
    <source>
        <dbReference type="ARBA" id="ARBA00023012"/>
    </source>
</evidence>
<feature type="transmembrane region" description="Helical" evidence="13">
    <location>
        <begin position="87"/>
        <end position="104"/>
    </location>
</feature>
<dbReference type="Pfam" id="PF00512">
    <property type="entry name" value="HisKA"/>
    <property type="match status" value="1"/>
</dbReference>
<dbReference type="Gene3D" id="3.30.565.10">
    <property type="entry name" value="Histidine kinase-like ATPase, C-terminal domain"/>
    <property type="match status" value="1"/>
</dbReference>
<evidence type="ECO:0000256" key="4">
    <source>
        <dbReference type="ARBA" id="ARBA00022553"/>
    </source>
</evidence>
<organism evidence="15 16">
    <name type="scientific">Vibrio eleionomae</name>
    <dbReference type="NCBI Taxonomy" id="2653505"/>
    <lineage>
        <taxon>Bacteria</taxon>
        <taxon>Pseudomonadati</taxon>
        <taxon>Pseudomonadota</taxon>
        <taxon>Gammaproteobacteria</taxon>
        <taxon>Vibrionales</taxon>
        <taxon>Vibrionaceae</taxon>
        <taxon>Vibrio</taxon>
    </lineage>
</organism>
<evidence type="ECO:0000256" key="2">
    <source>
        <dbReference type="ARBA" id="ARBA00004141"/>
    </source>
</evidence>
<dbReference type="InterPro" id="IPR036097">
    <property type="entry name" value="HisK_dim/P_sf"/>
</dbReference>
<keyword evidence="5" id="KW-0808">Transferase</keyword>
<evidence type="ECO:0000256" key="6">
    <source>
        <dbReference type="ARBA" id="ARBA00022692"/>
    </source>
</evidence>
<dbReference type="Proteomes" id="UP000462621">
    <property type="component" value="Unassembled WGS sequence"/>
</dbReference>
<dbReference type="GO" id="GO:0005886">
    <property type="term" value="C:plasma membrane"/>
    <property type="evidence" value="ECO:0007669"/>
    <property type="project" value="TreeGrafter"/>
</dbReference>
<comment type="subcellular location">
    <subcellularLocation>
        <location evidence="2">Membrane</location>
        <topology evidence="2">Multi-pass membrane protein</topology>
    </subcellularLocation>
</comment>
<dbReference type="PANTHER" id="PTHR45569">
    <property type="entry name" value="SENSOR PROTEIN KDPD"/>
    <property type="match status" value="1"/>
</dbReference>
<dbReference type="Gene3D" id="1.20.120.620">
    <property type="entry name" value="Backbone structure of the membrane domain of e. Coli histidine kinase receptor kdpd"/>
    <property type="match status" value="1"/>
</dbReference>
<keyword evidence="10 13" id="KW-1133">Transmembrane helix</keyword>
<dbReference type="GO" id="GO:0005524">
    <property type="term" value="F:ATP binding"/>
    <property type="evidence" value="ECO:0007669"/>
    <property type="project" value="UniProtKB-KW"/>
</dbReference>
<dbReference type="Gene3D" id="1.10.287.130">
    <property type="match status" value="1"/>
</dbReference>
<dbReference type="SUPFAM" id="SSF47384">
    <property type="entry name" value="Homodimeric domain of signal transducing histidine kinase"/>
    <property type="match status" value="1"/>
</dbReference>
<dbReference type="SMART" id="SM00388">
    <property type="entry name" value="HisKA"/>
    <property type="match status" value="1"/>
</dbReference>
<dbReference type="PROSITE" id="PS50109">
    <property type="entry name" value="HIS_KIN"/>
    <property type="match status" value="1"/>
</dbReference>
<gene>
    <name evidence="15" type="ORF">F9817_13270</name>
</gene>
<dbReference type="InterPro" id="IPR005467">
    <property type="entry name" value="His_kinase_dom"/>
</dbReference>
<evidence type="ECO:0000256" key="12">
    <source>
        <dbReference type="ARBA" id="ARBA00023136"/>
    </source>
</evidence>
<accession>A0A7X4RVH9</accession>
<evidence type="ECO:0000256" key="9">
    <source>
        <dbReference type="ARBA" id="ARBA00022840"/>
    </source>
</evidence>
<dbReference type="InterPro" id="IPR004358">
    <property type="entry name" value="Sig_transdc_His_kin-like_C"/>
</dbReference>
<dbReference type="InterPro" id="IPR052023">
    <property type="entry name" value="Histidine_kinase_KdpD"/>
</dbReference>
<sequence length="340" mass="37327">MTLKESTKQILLTVSVMLGALASSYGVYLLLGSTIAVLLLLQLAVMVIAFQANAKFAYIAAVVEAVCFNFLFTTPQYSLVMWRLDDTINVIVFVLVAVITTQMADHYKRQQDALKQAELRNRILLSVSHDLRTPLATIIGTLSTLKEYSPLLSRMETTELIDSATQESHRLHQYIENLLQATKLQHGALIINKAEESIVQVINQVVARLGERQSRVVVQVESHLPTVMVSASLIAQALYNVVDNALRYSPISSQVSIHAFQKGEHIWVDVKDEGAGVSSEQAQQIFELFYSDAGLKHNDSGSGLGLAVAKGLITAHDGQIEAMPDKTGSLFRIQLPLGVN</sequence>
<keyword evidence="9" id="KW-0067">ATP-binding</keyword>
<feature type="transmembrane region" description="Helical" evidence="13">
    <location>
        <begin position="32"/>
        <end position="50"/>
    </location>
</feature>
<dbReference type="GO" id="GO:0000155">
    <property type="term" value="F:phosphorelay sensor kinase activity"/>
    <property type="evidence" value="ECO:0007669"/>
    <property type="project" value="InterPro"/>
</dbReference>
<evidence type="ECO:0000259" key="14">
    <source>
        <dbReference type="PROSITE" id="PS50109"/>
    </source>
</evidence>
<keyword evidence="4" id="KW-0597">Phosphoprotein</keyword>
<keyword evidence="6 13" id="KW-0812">Transmembrane</keyword>
<dbReference type="CDD" id="cd00082">
    <property type="entry name" value="HisKA"/>
    <property type="match status" value="1"/>
</dbReference>
<feature type="domain" description="Histidine kinase" evidence="14">
    <location>
        <begin position="126"/>
        <end position="339"/>
    </location>
</feature>
<evidence type="ECO:0000256" key="10">
    <source>
        <dbReference type="ARBA" id="ARBA00022989"/>
    </source>
</evidence>
<evidence type="ECO:0000256" key="3">
    <source>
        <dbReference type="ARBA" id="ARBA00012438"/>
    </source>
</evidence>
<comment type="catalytic activity">
    <reaction evidence="1">
        <text>ATP + protein L-histidine = ADP + protein N-phospho-L-histidine.</text>
        <dbReference type="EC" id="2.7.13.3"/>
    </reaction>
</comment>
<name>A0A7X4RVH9_9VIBR</name>
<dbReference type="PRINTS" id="PR00344">
    <property type="entry name" value="BCTRLSENSOR"/>
</dbReference>